<comment type="caution">
    <text evidence="1">The sequence shown here is derived from an EMBL/GenBank/DDBJ whole genome shotgun (WGS) entry which is preliminary data.</text>
</comment>
<name>A0ACC0G2Y7_9ERIC</name>
<organism evidence="1 2">
    <name type="scientific">Camellia lanceoleosa</name>
    <dbReference type="NCBI Taxonomy" id="1840588"/>
    <lineage>
        <taxon>Eukaryota</taxon>
        <taxon>Viridiplantae</taxon>
        <taxon>Streptophyta</taxon>
        <taxon>Embryophyta</taxon>
        <taxon>Tracheophyta</taxon>
        <taxon>Spermatophyta</taxon>
        <taxon>Magnoliopsida</taxon>
        <taxon>eudicotyledons</taxon>
        <taxon>Gunneridae</taxon>
        <taxon>Pentapetalae</taxon>
        <taxon>asterids</taxon>
        <taxon>Ericales</taxon>
        <taxon>Theaceae</taxon>
        <taxon>Camellia</taxon>
    </lineage>
</organism>
<dbReference type="EMBL" id="CM045769">
    <property type="protein sequence ID" value="KAI7995325.1"/>
    <property type="molecule type" value="Genomic_DNA"/>
</dbReference>
<gene>
    <name evidence="1" type="ORF">LOK49_LG11G00018</name>
</gene>
<protein>
    <submittedName>
        <fullName evidence="1">Uncharacterized protein</fullName>
    </submittedName>
</protein>
<evidence type="ECO:0000313" key="1">
    <source>
        <dbReference type="EMBL" id="KAI7995325.1"/>
    </source>
</evidence>
<proteinExistence type="predicted"/>
<dbReference type="Proteomes" id="UP001060215">
    <property type="component" value="Chromosome 12"/>
</dbReference>
<accession>A0ACC0G2Y7</accession>
<reference evidence="1 2" key="1">
    <citation type="journal article" date="2022" name="Plant J.">
        <title>Chromosome-level genome of Camellia lanceoleosa provides a valuable resource for understanding genome evolution and self-incompatibility.</title>
        <authorList>
            <person name="Gong W."/>
            <person name="Xiao S."/>
            <person name="Wang L."/>
            <person name="Liao Z."/>
            <person name="Chang Y."/>
            <person name="Mo W."/>
            <person name="Hu G."/>
            <person name="Li W."/>
            <person name="Zhao G."/>
            <person name="Zhu H."/>
            <person name="Hu X."/>
            <person name="Ji K."/>
            <person name="Xiang X."/>
            <person name="Song Q."/>
            <person name="Yuan D."/>
            <person name="Jin S."/>
            <person name="Zhang L."/>
        </authorList>
    </citation>
    <scope>NUCLEOTIDE SEQUENCE [LARGE SCALE GENOMIC DNA]</scope>
    <source>
        <strain evidence="1">SQ_2022a</strain>
    </source>
</reference>
<sequence length="135" mass="15333">MLARKSVHTWVQRCAYAVRAFSNIRHVDDIVGIDFGTSTSRLAIMDAEVKAKEFDSSPRGEDFDLVLVEYMVEEIRRLIRGCLWRQSSYGEVKEAAEKAKLELSSSCETLIDLPCLTGSRIWSSTCKHRTFGLKI</sequence>
<evidence type="ECO:0000313" key="2">
    <source>
        <dbReference type="Proteomes" id="UP001060215"/>
    </source>
</evidence>
<keyword evidence="2" id="KW-1185">Reference proteome</keyword>